<organism evidence="1 2">
    <name type="scientific">Trichophyton equinum (strain ATCC MYA-4606 / CBS 127.97)</name>
    <name type="common">Horse ringworm fungus</name>
    <dbReference type="NCBI Taxonomy" id="559882"/>
    <lineage>
        <taxon>Eukaryota</taxon>
        <taxon>Fungi</taxon>
        <taxon>Dikarya</taxon>
        <taxon>Ascomycota</taxon>
        <taxon>Pezizomycotina</taxon>
        <taxon>Eurotiomycetes</taxon>
        <taxon>Eurotiomycetidae</taxon>
        <taxon>Onygenales</taxon>
        <taxon>Arthrodermataceae</taxon>
        <taxon>Trichophyton</taxon>
    </lineage>
</organism>
<reference evidence="2" key="1">
    <citation type="journal article" date="2012" name="MBio">
        <title>Comparative genome analysis of Trichophyton rubrum and related dermatophytes reveals candidate genes involved in infection.</title>
        <authorList>
            <person name="Martinez D.A."/>
            <person name="Oliver B.G."/>
            <person name="Graeser Y."/>
            <person name="Goldberg J.M."/>
            <person name="Li W."/>
            <person name="Martinez-Rossi N.M."/>
            <person name="Monod M."/>
            <person name="Shelest E."/>
            <person name="Barton R.C."/>
            <person name="Birch E."/>
            <person name="Brakhage A.A."/>
            <person name="Chen Z."/>
            <person name="Gurr S.J."/>
            <person name="Heiman D."/>
            <person name="Heitman J."/>
            <person name="Kosti I."/>
            <person name="Rossi A."/>
            <person name="Saif S."/>
            <person name="Samalova M."/>
            <person name="Saunders C.W."/>
            <person name="Shea T."/>
            <person name="Summerbell R.C."/>
            <person name="Xu J."/>
            <person name="Young S."/>
            <person name="Zeng Q."/>
            <person name="Birren B.W."/>
            <person name="Cuomo C.A."/>
            <person name="White T.C."/>
        </authorList>
    </citation>
    <scope>NUCLEOTIDE SEQUENCE [LARGE SCALE GENOMIC DNA]</scope>
    <source>
        <strain evidence="2">ATCC MYA-4606 / CBS 127.97</strain>
    </source>
</reference>
<dbReference type="Proteomes" id="UP000009169">
    <property type="component" value="Unassembled WGS sequence"/>
</dbReference>
<evidence type="ECO:0000313" key="1">
    <source>
        <dbReference type="EMBL" id="EGE04187.1"/>
    </source>
</evidence>
<dbReference type="HOGENOM" id="CLU_2814245_0_0_1"/>
<proteinExistence type="predicted"/>
<gene>
    <name evidence="1" type="ORF">TEQG_08651</name>
</gene>
<dbReference type="EMBL" id="DS995731">
    <property type="protein sequence ID" value="EGE04187.1"/>
    <property type="molecule type" value="Genomic_DNA"/>
</dbReference>
<sequence length="67" mass="7782">MIEDLSLRVNVVGERCMKLRVRLTAERNIARFAHTVLKMGAPKMPKETAILRDLRVYILHFSNWGTD</sequence>
<evidence type="ECO:0000313" key="2">
    <source>
        <dbReference type="Proteomes" id="UP000009169"/>
    </source>
</evidence>
<accession>F2PQL9</accession>
<name>F2PQL9_TRIEC</name>
<dbReference type="VEuPathDB" id="FungiDB:TEQG_08651"/>
<protein>
    <submittedName>
        <fullName evidence="1">Uncharacterized protein</fullName>
    </submittedName>
</protein>
<dbReference type="AlphaFoldDB" id="F2PQL9"/>
<keyword evidence="2" id="KW-1185">Reference proteome</keyword>